<dbReference type="InterPro" id="IPR029069">
    <property type="entry name" value="HotDog_dom_sf"/>
</dbReference>
<accession>A0A0W0WHQ3</accession>
<dbReference type="RefSeq" id="WP_058450902.1">
    <property type="nucleotide sequence ID" value="NZ_CAAAIB010000003.1"/>
</dbReference>
<dbReference type="AlphaFoldDB" id="A0A0W0WHQ3"/>
<keyword evidence="2" id="KW-1185">Reference proteome</keyword>
<organism evidence="1 2">
    <name type="scientific">Legionella maceachernii</name>
    <dbReference type="NCBI Taxonomy" id="466"/>
    <lineage>
        <taxon>Bacteria</taxon>
        <taxon>Pseudomonadati</taxon>
        <taxon>Pseudomonadota</taxon>
        <taxon>Gammaproteobacteria</taxon>
        <taxon>Legionellales</taxon>
        <taxon>Legionellaceae</taxon>
        <taxon>Legionella</taxon>
    </lineage>
</organism>
<dbReference type="PANTHER" id="PTHR43664:SF1">
    <property type="entry name" value="BETA-METHYLMALYL-COA DEHYDRATASE"/>
    <property type="match status" value="1"/>
</dbReference>
<dbReference type="PATRIC" id="fig|466.6.peg.61"/>
<name>A0A0W0WHQ3_9GAMM</name>
<dbReference type="InterPro" id="IPR048274">
    <property type="entry name" value="MC_hydratase"/>
</dbReference>
<dbReference type="STRING" id="466.Lmac_0057"/>
<comment type="caution">
    <text evidence="1">The sequence shown here is derived from an EMBL/GenBank/DDBJ whole genome shotgun (WGS) entry which is preliminary data.</text>
</comment>
<reference evidence="1 2" key="1">
    <citation type="submission" date="2015-11" db="EMBL/GenBank/DDBJ databases">
        <title>Genomic analysis of 38 Legionella species identifies large and diverse effector repertoires.</title>
        <authorList>
            <person name="Burstein D."/>
            <person name="Amaro F."/>
            <person name="Zusman T."/>
            <person name="Lifshitz Z."/>
            <person name="Cohen O."/>
            <person name="Gilbert J.A."/>
            <person name="Pupko T."/>
            <person name="Shuman H.A."/>
            <person name="Segal G."/>
        </authorList>
    </citation>
    <scope>NUCLEOTIDE SEQUENCE [LARGE SCALE GENOMIC DNA]</scope>
    <source>
        <strain evidence="1 2">PX-1-G2-E2</strain>
    </source>
</reference>
<gene>
    <name evidence="1" type="ORF">Lmac_0057</name>
</gene>
<dbReference type="Proteomes" id="UP000054908">
    <property type="component" value="Unassembled WGS sequence"/>
</dbReference>
<dbReference type="Pfam" id="PF19315">
    <property type="entry name" value="MC_hydratase"/>
    <property type="match status" value="1"/>
</dbReference>
<proteinExistence type="predicted"/>
<dbReference type="PANTHER" id="PTHR43664">
    <property type="entry name" value="MONOAMINE OXIDASE-RELATED"/>
    <property type="match status" value="1"/>
</dbReference>
<protein>
    <submittedName>
        <fullName evidence="1">Acyl dehydratase MaoC</fullName>
    </submittedName>
</protein>
<dbReference type="OrthoDB" id="9759612at2"/>
<dbReference type="GO" id="GO:0016829">
    <property type="term" value="F:lyase activity"/>
    <property type="evidence" value="ECO:0007669"/>
    <property type="project" value="InterPro"/>
</dbReference>
<dbReference type="Gene3D" id="3.10.129.10">
    <property type="entry name" value="Hotdog Thioesterase"/>
    <property type="match status" value="1"/>
</dbReference>
<sequence length="171" mass="19689">MTNQSYLSLGNNRFREDFGFYFEDFTVGQIIEHRPGRTITQNDNIWFTLLTMNTAQLHFDAHYAEQTEWKKPLVNSTFTLAIITGMTVNTISKKVVANLAWDKVKLLKPVFEGDTIYAESEIKAKRESVSRPTQGIVTVETRGINQHKEIFMSFERTVLVYRRGGAPDYSI</sequence>
<dbReference type="CDD" id="cd03451">
    <property type="entry name" value="FkbR2"/>
    <property type="match status" value="1"/>
</dbReference>
<dbReference type="SUPFAM" id="SSF54637">
    <property type="entry name" value="Thioesterase/thiol ester dehydrase-isomerase"/>
    <property type="match status" value="1"/>
</dbReference>
<evidence type="ECO:0000313" key="2">
    <source>
        <dbReference type="Proteomes" id="UP000054908"/>
    </source>
</evidence>
<dbReference type="EMBL" id="LNYL01000002">
    <property type="protein sequence ID" value="KTD31867.1"/>
    <property type="molecule type" value="Genomic_DNA"/>
</dbReference>
<dbReference type="InterPro" id="IPR052342">
    <property type="entry name" value="MCH/BMMD"/>
</dbReference>
<evidence type="ECO:0000313" key="1">
    <source>
        <dbReference type="EMBL" id="KTD31867.1"/>
    </source>
</evidence>